<feature type="transmembrane region" description="Helical" evidence="6">
    <location>
        <begin position="25"/>
        <end position="44"/>
    </location>
</feature>
<gene>
    <name evidence="8" type="ORF">F5544_22500</name>
</gene>
<evidence type="ECO:0000256" key="4">
    <source>
        <dbReference type="ARBA" id="ARBA00022989"/>
    </source>
</evidence>
<feature type="transmembrane region" description="Helical" evidence="6">
    <location>
        <begin position="131"/>
        <end position="151"/>
    </location>
</feature>
<evidence type="ECO:0000256" key="5">
    <source>
        <dbReference type="ARBA" id="ARBA00023136"/>
    </source>
</evidence>
<comment type="similarity">
    <text evidence="2">Belongs to the GtrA family.</text>
</comment>
<dbReference type="AlphaFoldDB" id="A0A6G9YGN0"/>
<sequence>MQFHKRPAFARLTSALGSAARRRELIRFAAVGVAAFSLDTAVFLTLKGSVLQAHPITAKVIAVLAAITLSYILNKQWSFDARGGRRTHHEAALFYLVSFLAIAINTAPLWVSRYVLHLEVPQVSPFAQNVADFVAAQLVGTALGMVFRFWAFVRFVFPAARPAVVISAQPDLDPGLPATQPD</sequence>
<evidence type="ECO:0000313" key="9">
    <source>
        <dbReference type="Proteomes" id="UP000503540"/>
    </source>
</evidence>
<dbReference type="GO" id="GO:0005886">
    <property type="term" value="C:plasma membrane"/>
    <property type="evidence" value="ECO:0007669"/>
    <property type="project" value="TreeGrafter"/>
</dbReference>
<protein>
    <submittedName>
        <fullName evidence="8">GtrA family protein</fullName>
    </submittedName>
</protein>
<keyword evidence="5 6" id="KW-0472">Membrane</keyword>
<accession>A0A6G9YGN0</accession>
<evidence type="ECO:0000256" key="2">
    <source>
        <dbReference type="ARBA" id="ARBA00009399"/>
    </source>
</evidence>
<name>A0A6G9YGN0_9NOCA</name>
<dbReference type="PANTHER" id="PTHR38459">
    <property type="entry name" value="PROPHAGE BACTOPRENOL-LINKED GLUCOSE TRANSLOCASE HOMOLOG"/>
    <property type="match status" value="1"/>
</dbReference>
<dbReference type="PANTHER" id="PTHR38459:SF1">
    <property type="entry name" value="PROPHAGE BACTOPRENOL-LINKED GLUCOSE TRANSLOCASE HOMOLOG"/>
    <property type="match status" value="1"/>
</dbReference>
<evidence type="ECO:0000259" key="7">
    <source>
        <dbReference type="Pfam" id="PF04138"/>
    </source>
</evidence>
<dbReference type="GO" id="GO:0000271">
    <property type="term" value="P:polysaccharide biosynthetic process"/>
    <property type="evidence" value="ECO:0007669"/>
    <property type="project" value="InterPro"/>
</dbReference>
<dbReference type="KEGG" id="nah:F5544_22500"/>
<evidence type="ECO:0000313" key="8">
    <source>
        <dbReference type="EMBL" id="QIS12362.1"/>
    </source>
</evidence>
<comment type="subcellular location">
    <subcellularLocation>
        <location evidence="1">Membrane</location>
        <topology evidence="1">Multi-pass membrane protein</topology>
    </subcellularLocation>
</comment>
<organism evidence="8 9">
    <name type="scientific">Nocardia arthritidis</name>
    <dbReference type="NCBI Taxonomy" id="228602"/>
    <lineage>
        <taxon>Bacteria</taxon>
        <taxon>Bacillati</taxon>
        <taxon>Actinomycetota</taxon>
        <taxon>Actinomycetes</taxon>
        <taxon>Mycobacteriales</taxon>
        <taxon>Nocardiaceae</taxon>
        <taxon>Nocardia</taxon>
    </lineage>
</organism>
<dbReference type="EMBL" id="CP046172">
    <property type="protein sequence ID" value="QIS12362.1"/>
    <property type="molecule type" value="Genomic_DNA"/>
</dbReference>
<reference evidence="8 9" key="1">
    <citation type="journal article" date="2019" name="ACS Chem. Biol.">
        <title>Identification and Mobilization of a Cryptic Antibiotic Biosynthesis Gene Locus from a Human-Pathogenic Nocardia Isolate.</title>
        <authorList>
            <person name="Herisse M."/>
            <person name="Ishida K."/>
            <person name="Porter J.L."/>
            <person name="Howden B."/>
            <person name="Hertweck C."/>
            <person name="Stinear T.P."/>
            <person name="Pidot S.J."/>
        </authorList>
    </citation>
    <scope>NUCLEOTIDE SEQUENCE [LARGE SCALE GENOMIC DNA]</scope>
    <source>
        <strain evidence="8 9">AUSMDU00012717</strain>
    </source>
</reference>
<keyword evidence="4 6" id="KW-1133">Transmembrane helix</keyword>
<evidence type="ECO:0000256" key="6">
    <source>
        <dbReference type="SAM" id="Phobius"/>
    </source>
</evidence>
<keyword evidence="9" id="KW-1185">Reference proteome</keyword>
<feature type="domain" description="GtrA/DPMS transmembrane" evidence="7">
    <location>
        <begin position="27"/>
        <end position="157"/>
    </location>
</feature>
<feature type="transmembrane region" description="Helical" evidence="6">
    <location>
        <begin position="93"/>
        <end position="111"/>
    </location>
</feature>
<evidence type="ECO:0000256" key="3">
    <source>
        <dbReference type="ARBA" id="ARBA00022692"/>
    </source>
</evidence>
<keyword evidence="3 6" id="KW-0812">Transmembrane</keyword>
<proteinExistence type="inferred from homology"/>
<dbReference type="InterPro" id="IPR007267">
    <property type="entry name" value="GtrA_DPMS_TM"/>
</dbReference>
<feature type="transmembrane region" description="Helical" evidence="6">
    <location>
        <begin position="56"/>
        <end position="73"/>
    </location>
</feature>
<evidence type="ECO:0000256" key="1">
    <source>
        <dbReference type="ARBA" id="ARBA00004141"/>
    </source>
</evidence>
<dbReference type="Proteomes" id="UP000503540">
    <property type="component" value="Chromosome"/>
</dbReference>
<dbReference type="InterPro" id="IPR051401">
    <property type="entry name" value="GtrA_CellWall_Glycosyl"/>
</dbReference>
<dbReference type="RefSeq" id="WP_167475054.1">
    <property type="nucleotide sequence ID" value="NZ_CP046172.1"/>
</dbReference>
<dbReference type="Pfam" id="PF04138">
    <property type="entry name" value="GtrA_DPMS_TM"/>
    <property type="match status" value="1"/>
</dbReference>